<evidence type="ECO:0000259" key="2">
    <source>
        <dbReference type="Pfam" id="PF13460"/>
    </source>
</evidence>
<dbReference type="InterPro" id="IPR051164">
    <property type="entry name" value="NmrA-like_oxidored"/>
</dbReference>
<name>A0ABT3XTN0_9FLAO</name>
<evidence type="ECO:0000313" key="3">
    <source>
        <dbReference type="EMBL" id="MCX8525028.1"/>
    </source>
</evidence>
<accession>A0ABT3XTN0</accession>
<sequence>MKIVIIGGTGLIGSQLTNLLKNQHEVIVASPNTGVNTLTGEGLNEALENADVVVDVSNSPSFADDDVMNFFRTSTTNLLEAEQKANVKHHIALSVVGTQKLSESGYFRAKQVQEKLIGESSIPYSIVHATQFFEFAGGVAASSVKENGMFVTDALVQPIASSEVAAFLAKIVDEKPKFGIAEIAGPEKMPMNSWVENYLNAMQRPSNITIEKNAPYFGAVLENDTLIPEKAVFESKIRYEDWISNPQNQR</sequence>
<dbReference type="PANTHER" id="PTHR42748:SF3">
    <property type="entry name" value="BLL4366 PROTEIN"/>
    <property type="match status" value="1"/>
</dbReference>
<proteinExistence type="predicted"/>
<organism evidence="3 4">
    <name type="scientific">Chryseobacterium formosus</name>
    <dbReference type="NCBI Taxonomy" id="1537363"/>
    <lineage>
        <taxon>Bacteria</taxon>
        <taxon>Pseudomonadati</taxon>
        <taxon>Bacteroidota</taxon>
        <taxon>Flavobacteriia</taxon>
        <taxon>Flavobacteriales</taxon>
        <taxon>Weeksellaceae</taxon>
        <taxon>Chryseobacterium group</taxon>
        <taxon>Chryseobacterium</taxon>
    </lineage>
</organism>
<reference evidence="3" key="1">
    <citation type="submission" date="2022-10" db="EMBL/GenBank/DDBJ databases">
        <title>Chryseobacterium sp. nov., a novel bacterial species.</title>
        <authorList>
            <person name="Cao Y."/>
        </authorList>
    </citation>
    <scope>NUCLEOTIDE SEQUENCE</scope>
    <source>
        <strain evidence="3">CCTCC AB2015118</strain>
    </source>
</reference>
<dbReference type="RefSeq" id="WP_267266313.1">
    <property type="nucleotide sequence ID" value="NZ_JAOVZW010000017.1"/>
</dbReference>
<evidence type="ECO:0000256" key="1">
    <source>
        <dbReference type="ARBA" id="ARBA00022857"/>
    </source>
</evidence>
<dbReference type="PANTHER" id="PTHR42748">
    <property type="entry name" value="NITROGEN METABOLITE REPRESSION PROTEIN NMRA FAMILY MEMBER"/>
    <property type="match status" value="1"/>
</dbReference>
<gene>
    <name evidence="3" type="ORF">OF897_14005</name>
</gene>
<dbReference type="InterPro" id="IPR036291">
    <property type="entry name" value="NAD(P)-bd_dom_sf"/>
</dbReference>
<dbReference type="InterPro" id="IPR016040">
    <property type="entry name" value="NAD(P)-bd_dom"/>
</dbReference>
<keyword evidence="4" id="KW-1185">Reference proteome</keyword>
<comment type="caution">
    <text evidence="3">The sequence shown here is derived from an EMBL/GenBank/DDBJ whole genome shotgun (WGS) entry which is preliminary data.</text>
</comment>
<dbReference type="Pfam" id="PF13460">
    <property type="entry name" value="NAD_binding_10"/>
    <property type="match status" value="1"/>
</dbReference>
<keyword evidence="1" id="KW-0521">NADP</keyword>
<dbReference type="SUPFAM" id="SSF51735">
    <property type="entry name" value="NAD(P)-binding Rossmann-fold domains"/>
    <property type="match status" value="1"/>
</dbReference>
<protein>
    <submittedName>
        <fullName evidence="3">SDR family oxidoreductase</fullName>
    </submittedName>
</protein>
<dbReference type="EMBL" id="JAOVZW010000017">
    <property type="protein sequence ID" value="MCX8525028.1"/>
    <property type="molecule type" value="Genomic_DNA"/>
</dbReference>
<evidence type="ECO:0000313" key="4">
    <source>
        <dbReference type="Proteomes" id="UP001073122"/>
    </source>
</evidence>
<feature type="domain" description="NAD(P)-binding" evidence="2">
    <location>
        <begin position="7"/>
        <end position="174"/>
    </location>
</feature>
<dbReference type="Gene3D" id="3.40.50.720">
    <property type="entry name" value="NAD(P)-binding Rossmann-like Domain"/>
    <property type="match status" value="1"/>
</dbReference>
<dbReference type="Proteomes" id="UP001073122">
    <property type="component" value="Unassembled WGS sequence"/>
</dbReference>